<dbReference type="InterPro" id="IPR001220">
    <property type="entry name" value="Legume_lectin_dom"/>
</dbReference>
<evidence type="ECO:0000313" key="19">
    <source>
        <dbReference type="RefSeq" id="XP_008226418.1"/>
    </source>
</evidence>
<evidence type="ECO:0000259" key="17">
    <source>
        <dbReference type="PROSITE" id="PS50011"/>
    </source>
</evidence>
<proteinExistence type="inferred from homology"/>
<dbReference type="CDD" id="cd06899">
    <property type="entry name" value="lectin_legume_LecRK_Arcelin_ConA"/>
    <property type="match status" value="1"/>
</dbReference>
<keyword evidence="6 16" id="KW-0812">Transmembrane</keyword>
<evidence type="ECO:0000256" key="5">
    <source>
        <dbReference type="ARBA" id="ARBA00022679"/>
    </source>
</evidence>
<gene>
    <name evidence="19" type="primary">LOC103325998</name>
</gene>
<keyword evidence="8" id="KW-0430">Lectin</keyword>
<feature type="domain" description="Protein kinase" evidence="17">
    <location>
        <begin position="413"/>
        <end position="690"/>
    </location>
</feature>
<dbReference type="Pfam" id="PF00069">
    <property type="entry name" value="Pkinase"/>
    <property type="match status" value="1"/>
</dbReference>
<evidence type="ECO:0000256" key="11">
    <source>
        <dbReference type="ARBA" id="ARBA00022840"/>
    </source>
</evidence>
<dbReference type="PROSITE" id="PS00107">
    <property type="entry name" value="PROTEIN_KINASE_ATP"/>
    <property type="match status" value="1"/>
</dbReference>
<evidence type="ECO:0000256" key="3">
    <source>
        <dbReference type="ARBA" id="ARBA00008536"/>
    </source>
</evidence>
<keyword evidence="11 15" id="KW-0067">ATP-binding</keyword>
<dbReference type="Gene3D" id="3.30.200.20">
    <property type="entry name" value="Phosphorylase Kinase, domain 1"/>
    <property type="match status" value="1"/>
</dbReference>
<evidence type="ECO:0000256" key="14">
    <source>
        <dbReference type="ARBA" id="ARBA00023170"/>
    </source>
</evidence>
<evidence type="ECO:0000256" key="1">
    <source>
        <dbReference type="ARBA" id="ARBA00004479"/>
    </source>
</evidence>
<dbReference type="InterPro" id="IPR050528">
    <property type="entry name" value="L-type_Lectin-RKs"/>
</dbReference>
<comment type="similarity">
    <text evidence="3">In the N-terminal section; belongs to the leguminous lectin family.</text>
</comment>
<keyword evidence="7" id="KW-0732">Signal</keyword>
<keyword evidence="9 15" id="KW-0547">Nucleotide-binding</keyword>
<accession>A0ABM0NL53</accession>
<evidence type="ECO:0000313" key="18">
    <source>
        <dbReference type="Proteomes" id="UP000694861"/>
    </source>
</evidence>
<feature type="transmembrane region" description="Helical" evidence="16">
    <location>
        <begin position="343"/>
        <end position="368"/>
    </location>
</feature>
<dbReference type="CDD" id="cd14066">
    <property type="entry name" value="STKc_IRAK"/>
    <property type="match status" value="1"/>
</dbReference>
<keyword evidence="18" id="KW-1185">Reference proteome</keyword>
<dbReference type="PROSITE" id="PS50011">
    <property type="entry name" value="PROTEIN_KINASE_DOM"/>
    <property type="match status" value="1"/>
</dbReference>
<dbReference type="Proteomes" id="UP000694861">
    <property type="component" value="Linkage group LG3"/>
</dbReference>
<organism evidence="18 19">
    <name type="scientific">Prunus mume</name>
    <name type="common">Japanese apricot</name>
    <name type="synonym">Armeniaca mume</name>
    <dbReference type="NCBI Taxonomy" id="102107"/>
    <lineage>
        <taxon>Eukaryota</taxon>
        <taxon>Viridiplantae</taxon>
        <taxon>Streptophyta</taxon>
        <taxon>Embryophyta</taxon>
        <taxon>Tracheophyta</taxon>
        <taxon>Spermatophyta</taxon>
        <taxon>Magnoliopsida</taxon>
        <taxon>eudicotyledons</taxon>
        <taxon>Gunneridae</taxon>
        <taxon>Pentapetalae</taxon>
        <taxon>rosids</taxon>
        <taxon>fabids</taxon>
        <taxon>Rosales</taxon>
        <taxon>Rosaceae</taxon>
        <taxon>Amygdaloideae</taxon>
        <taxon>Amygdaleae</taxon>
        <taxon>Prunus</taxon>
    </lineage>
</organism>
<comment type="similarity">
    <text evidence="4">In the C-terminal section; belongs to the protein kinase superfamily. Ser/Thr protein kinase family.</text>
</comment>
<evidence type="ECO:0000256" key="15">
    <source>
        <dbReference type="PROSITE-ProRule" id="PRU10141"/>
    </source>
</evidence>
<reference evidence="19" key="2">
    <citation type="submission" date="2025-08" db="UniProtKB">
        <authorList>
            <consortium name="RefSeq"/>
        </authorList>
    </citation>
    <scope>IDENTIFICATION</scope>
</reference>
<comment type="subcellular location">
    <subcellularLocation>
        <location evidence="1">Membrane</location>
        <topology evidence="1">Single-pass type I membrane protein</topology>
    </subcellularLocation>
</comment>
<evidence type="ECO:0000256" key="12">
    <source>
        <dbReference type="ARBA" id="ARBA00022989"/>
    </source>
</evidence>
<dbReference type="InterPro" id="IPR000719">
    <property type="entry name" value="Prot_kinase_dom"/>
</dbReference>
<dbReference type="Gene3D" id="1.10.510.10">
    <property type="entry name" value="Transferase(Phosphotransferase) domain 1"/>
    <property type="match status" value="1"/>
</dbReference>
<dbReference type="PANTHER" id="PTHR27007">
    <property type="match status" value="1"/>
</dbReference>
<dbReference type="SUPFAM" id="SSF56112">
    <property type="entry name" value="Protein kinase-like (PK-like)"/>
    <property type="match status" value="1"/>
</dbReference>
<protein>
    <submittedName>
        <fullName evidence="19">L-type lectin-domain containing receptor kinase IX.1-like</fullName>
    </submittedName>
</protein>
<keyword evidence="14" id="KW-0675">Receptor</keyword>
<dbReference type="PROSITE" id="PS00108">
    <property type="entry name" value="PROTEIN_KINASE_ST"/>
    <property type="match status" value="1"/>
</dbReference>
<dbReference type="RefSeq" id="XP_008226418.1">
    <property type="nucleotide sequence ID" value="XM_008228196.2"/>
</dbReference>
<evidence type="ECO:0000256" key="16">
    <source>
        <dbReference type="SAM" id="Phobius"/>
    </source>
</evidence>
<keyword evidence="10" id="KW-0418">Kinase</keyword>
<dbReference type="SUPFAM" id="SSF49899">
    <property type="entry name" value="Concanavalin A-like lectins/glucanases"/>
    <property type="match status" value="1"/>
</dbReference>
<keyword evidence="13 16" id="KW-0472">Membrane</keyword>
<feature type="binding site" evidence="15">
    <location>
        <position position="442"/>
    </location>
    <ligand>
        <name>ATP</name>
        <dbReference type="ChEBI" id="CHEBI:30616"/>
    </ligand>
</feature>
<evidence type="ECO:0000256" key="8">
    <source>
        <dbReference type="ARBA" id="ARBA00022734"/>
    </source>
</evidence>
<keyword evidence="5" id="KW-0808">Transferase</keyword>
<dbReference type="GeneID" id="103325998"/>
<dbReference type="Pfam" id="PF00139">
    <property type="entry name" value="Lectin_legB"/>
    <property type="match status" value="1"/>
</dbReference>
<dbReference type="InterPro" id="IPR017441">
    <property type="entry name" value="Protein_kinase_ATP_BS"/>
</dbReference>
<dbReference type="InterPro" id="IPR008271">
    <property type="entry name" value="Ser/Thr_kinase_AS"/>
</dbReference>
<evidence type="ECO:0000256" key="9">
    <source>
        <dbReference type="ARBA" id="ARBA00022741"/>
    </source>
</evidence>
<dbReference type="Gene3D" id="2.60.120.200">
    <property type="match status" value="1"/>
</dbReference>
<reference evidence="18" key="1">
    <citation type="journal article" date="2012" name="Nat. Commun.">
        <title>The genome of Prunus mume.</title>
        <authorList>
            <person name="Zhang Q."/>
            <person name="Chen W."/>
            <person name="Sun L."/>
            <person name="Zhao F."/>
            <person name="Huang B."/>
            <person name="Yang W."/>
            <person name="Tao Y."/>
            <person name="Wang J."/>
            <person name="Yuan Z."/>
            <person name="Fan G."/>
            <person name="Xing Z."/>
            <person name="Han C."/>
            <person name="Pan H."/>
            <person name="Zhong X."/>
            <person name="Shi W."/>
            <person name="Liang X."/>
            <person name="Du D."/>
            <person name="Sun F."/>
            <person name="Xu Z."/>
            <person name="Hao R."/>
            <person name="Lv T."/>
            <person name="Lv Y."/>
            <person name="Zheng Z."/>
            <person name="Sun M."/>
            <person name="Luo L."/>
            <person name="Cai M."/>
            <person name="Gao Y."/>
            <person name="Wang J."/>
            <person name="Yin Y."/>
            <person name="Xu X."/>
            <person name="Cheng T."/>
            <person name="Wang J."/>
        </authorList>
    </citation>
    <scope>NUCLEOTIDE SEQUENCE [LARGE SCALE GENOMIC DNA]</scope>
</reference>
<comment type="similarity">
    <text evidence="2">Belongs to the leguminous lectin family.</text>
</comment>
<evidence type="ECO:0000256" key="4">
    <source>
        <dbReference type="ARBA" id="ARBA00010217"/>
    </source>
</evidence>
<dbReference type="InterPro" id="IPR011009">
    <property type="entry name" value="Kinase-like_dom_sf"/>
</dbReference>
<evidence type="ECO:0000256" key="7">
    <source>
        <dbReference type="ARBA" id="ARBA00022729"/>
    </source>
</evidence>
<dbReference type="SMART" id="SM00220">
    <property type="entry name" value="S_TKc"/>
    <property type="match status" value="1"/>
</dbReference>
<evidence type="ECO:0000256" key="6">
    <source>
        <dbReference type="ARBA" id="ARBA00022692"/>
    </source>
</evidence>
<evidence type="ECO:0000256" key="10">
    <source>
        <dbReference type="ARBA" id="ARBA00022777"/>
    </source>
</evidence>
<keyword evidence="12 16" id="KW-1133">Transmembrane helix</keyword>
<sequence>MMTSNNASSTLSLSLMLSPKMVVTCNSSISIFTLQPTKLHFLLLLLLFFLLTPPATPLNFSFSSFNSNDATTISREGDAYFDTEFLRLTKSAADVAINGSVGRATYSQPFLLRENATGKLADFTAFFKFAIDSNNNTNYGDGLTFFIAPNGSSLDPTIAGGSSLGLPVNTTPSSNDAVPRNQYPFVAVEFDIYQNVQPIINDPRHNHVGIDVNSLHSVIYQNWSAGILQGKENNATVSYNSTSKNLSVAYTTILDDVQVINYLDYTVDLKDYLPDWVVVGFSASTGSSVALFKIVSWNFNSTSLVDHHKVDIATDNTTSVVAVPALSPVASAYNPKPGYDRRIGLAIGISIAGFAVLVGGLGLVWFILWKKRGTGDTSDEDPMVNELKDDEFEKGAGPRKFSYSELTQATSNFSEEKKLGEGGFGGVYKGFIPDLNSYVAVKRISRGSKQGPKEYASEVRIISRVRHRNLVQLIGWCHERKFLLVYEFMPNGSLDSHLFEEEKLLTWEARYKIAQGLASGLLYLHQEWEQCVLHRDIKSSNVMLDSNFNAKLGDFGLARLVDHGKQSQTTILAGTMGYMAPEYVNTGKASRQSDVYSFGIVALEISCGRKPIDPKFGSSKVNMVEWVWELYGEDRVIEAADPKLCGDFDEKQMECLMIVGLWCSHPDYNMRPSIQQAIQVLNFEVPLPNLPSKMPVATYFAPPKSLSMMSRDTSGSLGGQIEFSSGCGYNTNSSQFSASSSTTNSHPKIPLGS</sequence>
<dbReference type="InterPro" id="IPR013320">
    <property type="entry name" value="ConA-like_dom_sf"/>
</dbReference>
<evidence type="ECO:0000256" key="2">
    <source>
        <dbReference type="ARBA" id="ARBA00007606"/>
    </source>
</evidence>
<name>A0ABM0NL53_PRUMU</name>
<evidence type="ECO:0000256" key="13">
    <source>
        <dbReference type="ARBA" id="ARBA00023136"/>
    </source>
</evidence>